<proteinExistence type="predicted"/>
<gene>
    <name evidence="2" type="ORF">A9Q75_11460</name>
</gene>
<feature type="signal peptide" evidence="1">
    <location>
        <begin position="1"/>
        <end position="19"/>
    </location>
</feature>
<name>A0A1Y5EAZ0_COLPS</name>
<reference evidence="3" key="1">
    <citation type="journal article" date="2017" name="Proc. Natl. Acad. Sci. U.S.A.">
        <title>Simulation of Deepwater Horizon oil plume reveals substrate specialization within a complex community of hydrocarbon degraders.</title>
        <authorList>
            <person name="Hu P."/>
            <person name="Dubinsky E.A."/>
            <person name="Probst A.J."/>
            <person name="Wang J."/>
            <person name="Sieber C.M.K."/>
            <person name="Tom L.M."/>
            <person name="Gardinali P."/>
            <person name="Banfield J.F."/>
            <person name="Atlas R.M."/>
            <person name="Andersen G.L."/>
        </authorList>
    </citation>
    <scope>NUCLEOTIDE SEQUENCE [LARGE SCALE GENOMIC DNA]</scope>
</reference>
<protein>
    <recommendedName>
        <fullName evidence="4">Lipoprotein</fullName>
    </recommendedName>
</protein>
<dbReference type="EMBL" id="MAAF01000068">
    <property type="protein sequence ID" value="OUR79818.1"/>
    <property type="molecule type" value="Genomic_DNA"/>
</dbReference>
<keyword evidence="1" id="KW-0732">Signal</keyword>
<comment type="caution">
    <text evidence="2">The sequence shown here is derived from an EMBL/GenBank/DDBJ whole genome shotgun (WGS) entry which is preliminary data.</text>
</comment>
<evidence type="ECO:0008006" key="4">
    <source>
        <dbReference type="Google" id="ProtNLM"/>
    </source>
</evidence>
<organism evidence="2 3">
    <name type="scientific">Colwellia psychrerythraea</name>
    <name type="common">Vibrio psychroerythus</name>
    <dbReference type="NCBI Taxonomy" id="28229"/>
    <lineage>
        <taxon>Bacteria</taxon>
        <taxon>Pseudomonadati</taxon>
        <taxon>Pseudomonadota</taxon>
        <taxon>Gammaproteobacteria</taxon>
        <taxon>Alteromonadales</taxon>
        <taxon>Colwelliaceae</taxon>
        <taxon>Colwellia</taxon>
    </lineage>
</organism>
<dbReference type="Proteomes" id="UP000243053">
    <property type="component" value="Unassembled WGS sequence"/>
</dbReference>
<dbReference type="AlphaFoldDB" id="A0A1Y5EAZ0"/>
<evidence type="ECO:0000313" key="2">
    <source>
        <dbReference type="EMBL" id="OUR79818.1"/>
    </source>
</evidence>
<sequence length="87" mass="9538">MECVLKWICSFLFSLSLFGCSNSPNYYRPPPDTCDGAPGCAVSAIIDGIIYTEPAPTKCSEMSGEQRKRCNAQVDAVKRSIKKAQEN</sequence>
<accession>A0A1Y5EAZ0</accession>
<feature type="chain" id="PRO_5013209539" description="Lipoprotein" evidence="1">
    <location>
        <begin position="20"/>
        <end position="87"/>
    </location>
</feature>
<evidence type="ECO:0000313" key="3">
    <source>
        <dbReference type="Proteomes" id="UP000243053"/>
    </source>
</evidence>
<evidence type="ECO:0000256" key="1">
    <source>
        <dbReference type="SAM" id="SignalP"/>
    </source>
</evidence>
<dbReference type="PROSITE" id="PS51257">
    <property type="entry name" value="PROKAR_LIPOPROTEIN"/>
    <property type="match status" value="1"/>
</dbReference>